<dbReference type="Gene3D" id="1.10.10.10">
    <property type="entry name" value="Winged helix-like DNA-binding domain superfamily/Winged helix DNA-binding domain"/>
    <property type="match status" value="1"/>
</dbReference>
<accession>A0ABQ2QCB0</accession>
<dbReference type="InterPro" id="IPR001789">
    <property type="entry name" value="Sig_transdc_resp-reg_receiver"/>
</dbReference>
<evidence type="ECO:0000256" key="3">
    <source>
        <dbReference type="ARBA" id="ARBA00023163"/>
    </source>
</evidence>
<keyword evidence="2 7" id="KW-0238">DNA-binding</keyword>
<evidence type="ECO:0000259" key="5">
    <source>
        <dbReference type="PROSITE" id="PS50043"/>
    </source>
</evidence>
<dbReference type="Pfam" id="PF00196">
    <property type="entry name" value="GerE"/>
    <property type="match status" value="1"/>
</dbReference>
<dbReference type="PANTHER" id="PTHR44688:SF16">
    <property type="entry name" value="DNA-BINDING TRANSCRIPTIONAL ACTIVATOR DEVR_DOSR"/>
    <property type="match status" value="1"/>
</dbReference>
<evidence type="ECO:0000313" key="7">
    <source>
        <dbReference type="EMBL" id="GGP74704.1"/>
    </source>
</evidence>
<comment type="caution">
    <text evidence="7">The sequence shown here is derived from an EMBL/GenBank/DDBJ whole genome shotgun (WGS) entry which is preliminary data.</text>
</comment>
<dbReference type="SUPFAM" id="SSF46894">
    <property type="entry name" value="C-terminal effector domain of the bipartite response regulators"/>
    <property type="match status" value="1"/>
</dbReference>
<sequence length="205" mass="23046">MPNTQRLYMVDDDLAILDSMQFMLLQYGYDLQIFDSAEHFLKNIDTSLAACLIVDSNMPDITGQQLQQTLVNAKSPIGIIFLTGHGDLPMAVNAFRQGACDFFQKPVKGKELVQAIEKALLISGHEYETIQLQQRYSTLTERENQVLQLLIAGKTNKQMADTLYVSLRTIEVHRAKIIKKLEVHNAAELAKFSPFLSNNANIDVS</sequence>
<dbReference type="InterPro" id="IPR036388">
    <property type="entry name" value="WH-like_DNA-bd_sf"/>
</dbReference>
<dbReference type="SMART" id="SM00448">
    <property type="entry name" value="REC"/>
    <property type="match status" value="1"/>
</dbReference>
<evidence type="ECO:0000256" key="4">
    <source>
        <dbReference type="PROSITE-ProRule" id="PRU00169"/>
    </source>
</evidence>
<dbReference type="InterPro" id="IPR016032">
    <property type="entry name" value="Sig_transdc_resp-reg_C-effctor"/>
</dbReference>
<dbReference type="Gene3D" id="3.40.50.2300">
    <property type="match status" value="1"/>
</dbReference>
<feature type="domain" description="HTH luxR-type" evidence="5">
    <location>
        <begin position="132"/>
        <end position="197"/>
    </location>
</feature>
<evidence type="ECO:0000256" key="1">
    <source>
        <dbReference type="ARBA" id="ARBA00023015"/>
    </source>
</evidence>
<dbReference type="PROSITE" id="PS50110">
    <property type="entry name" value="RESPONSE_REGULATORY"/>
    <property type="match status" value="1"/>
</dbReference>
<evidence type="ECO:0000259" key="6">
    <source>
        <dbReference type="PROSITE" id="PS50110"/>
    </source>
</evidence>
<dbReference type="CDD" id="cd17537">
    <property type="entry name" value="REC_FixJ"/>
    <property type="match status" value="1"/>
</dbReference>
<keyword evidence="8" id="KW-1185">Reference proteome</keyword>
<dbReference type="PRINTS" id="PR00038">
    <property type="entry name" value="HTHLUXR"/>
</dbReference>
<reference evidence="8" key="1">
    <citation type="journal article" date="2019" name="Int. J. Syst. Evol. Microbiol.">
        <title>The Global Catalogue of Microorganisms (GCM) 10K type strain sequencing project: providing services to taxonomists for standard genome sequencing and annotation.</title>
        <authorList>
            <consortium name="The Broad Institute Genomics Platform"/>
            <consortium name="The Broad Institute Genome Sequencing Center for Infectious Disease"/>
            <person name="Wu L."/>
            <person name="Ma J."/>
        </authorList>
    </citation>
    <scope>NUCLEOTIDE SEQUENCE [LARGE SCALE GENOMIC DNA]</scope>
    <source>
        <strain evidence="8">JCM 32305</strain>
    </source>
</reference>
<dbReference type="SMART" id="SM00421">
    <property type="entry name" value="HTH_LUXR"/>
    <property type="match status" value="1"/>
</dbReference>
<dbReference type="PROSITE" id="PS50043">
    <property type="entry name" value="HTH_LUXR_2"/>
    <property type="match status" value="1"/>
</dbReference>
<evidence type="ECO:0000256" key="2">
    <source>
        <dbReference type="ARBA" id="ARBA00023125"/>
    </source>
</evidence>
<dbReference type="RefSeq" id="WP_188952710.1">
    <property type="nucleotide sequence ID" value="NZ_BMQW01000001.1"/>
</dbReference>
<dbReference type="InterPro" id="IPR000792">
    <property type="entry name" value="Tscrpt_reg_LuxR_C"/>
</dbReference>
<feature type="domain" description="Response regulatory" evidence="6">
    <location>
        <begin position="6"/>
        <end position="120"/>
    </location>
</feature>
<name>A0ABQ2QCB0_9GAMM</name>
<dbReference type="SUPFAM" id="SSF52172">
    <property type="entry name" value="CheY-like"/>
    <property type="match status" value="1"/>
</dbReference>
<dbReference type="EMBL" id="BMQW01000001">
    <property type="protein sequence ID" value="GGP74704.1"/>
    <property type="molecule type" value="Genomic_DNA"/>
</dbReference>
<keyword evidence="1" id="KW-0805">Transcription regulation</keyword>
<feature type="modified residue" description="4-aspartylphosphate" evidence="4">
    <location>
        <position position="55"/>
    </location>
</feature>
<keyword evidence="3" id="KW-0804">Transcription</keyword>
<protein>
    <submittedName>
        <fullName evidence="7">DNA-binding response regulator</fullName>
    </submittedName>
</protein>
<dbReference type="GO" id="GO:0003677">
    <property type="term" value="F:DNA binding"/>
    <property type="evidence" value="ECO:0007669"/>
    <property type="project" value="UniProtKB-KW"/>
</dbReference>
<dbReference type="PANTHER" id="PTHR44688">
    <property type="entry name" value="DNA-BINDING TRANSCRIPTIONAL ACTIVATOR DEVR_DOSR"/>
    <property type="match status" value="1"/>
</dbReference>
<dbReference type="Pfam" id="PF00072">
    <property type="entry name" value="Response_reg"/>
    <property type="match status" value="1"/>
</dbReference>
<proteinExistence type="predicted"/>
<dbReference type="InterPro" id="IPR011006">
    <property type="entry name" value="CheY-like_superfamily"/>
</dbReference>
<keyword evidence="4" id="KW-0597">Phosphoprotein</keyword>
<gene>
    <name evidence="7" type="primary">ttrR</name>
    <name evidence="7" type="ORF">GCM10009410_03230</name>
</gene>
<dbReference type="CDD" id="cd06170">
    <property type="entry name" value="LuxR_C_like"/>
    <property type="match status" value="1"/>
</dbReference>
<dbReference type="Proteomes" id="UP000654004">
    <property type="component" value="Unassembled WGS sequence"/>
</dbReference>
<evidence type="ECO:0000313" key="8">
    <source>
        <dbReference type="Proteomes" id="UP000654004"/>
    </source>
</evidence>
<organism evidence="7 8">
    <name type="scientific">Shewanella ulleungensis</name>
    <dbReference type="NCBI Taxonomy" id="2282699"/>
    <lineage>
        <taxon>Bacteria</taxon>
        <taxon>Pseudomonadati</taxon>
        <taxon>Pseudomonadota</taxon>
        <taxon>Gammaproteobacteria</taxon>
        <taxon>Alteromonadales</taxon>
        <taxon>Shewanellaceae</taxon>
        <taxon>Shewanella</taxon>
    </lineage>
</organism>